<dbReference type="GO" id="GO:0005524">
    <property type="term" value="F:ATP binding"/>
    <property type="evidence" value="ECO:0007669"/>
    <property type="project" value="InterPro"/>
</dbReference>
<gene>
    <name evidence="3" type="ORF">QCA50_003824</name>
</gene>
<keyword evidence="4" id="KW-1185">Reference proteome</keyword>
<organism evidence="3 4">
    <name type="scientific">Cerrena zonata</name>
    <dbReference type="NCBI Taxonomy" id="2478898"/>
    <lineage>
        <taxon>Eukaryota</taxon>
        <taxon>Fungi</taxon>
        <taxon>Dikarya</taxon>
        <taxon>Basidiomycota</taxon>
        <taxon>Agaricomycotina</taxon>
        <taxon>Agaricomycetes</taxon>
        <taxon>Polyporales</taxon>
        <taxon>Cerrenaceae</taxon>
        <taxon>Cerrena</taxon>
    </lineage>
</organism>
<dbReference type="AlphaFoldDB" id="A0AAW0GSI3"/>
<evidence type="ECO:0000313" key="4">
    <source>
        <dbReference type="Proteomes" id="UP001385951"/>
    </source>
</evidence>
<evidence type="ECO:0000259" key="2">
    <source>
        <dbReference type="SMART" id="SM00220"/>
    </source>
</evidence>
<accession>A0AAW0GSI3</accession>
<evidence type="ECO:0000256" key="1">
    <source>
        <dbReference type="SAM" id="MobiDB-lite"/>
    </source>
</evidence>
<comment type="caution">
    <text evidence="3">The sequence shown here is derived from an EMBL/GenBank/DDBJ whole genome shotgun (WGS) entry which is preliminary data.</text>
</comment>
<dbReference type="Gene3D" id="1.10.510.10">
    <property type="entry name" value="Transferase(Phosphotransferase) domain 1"/>
    <property type="match status" value="1"/>
</dbReference>
<dbReference type="InterPro" id="IPR000719">
    <property type="entry name" value="Prot_kinase_dom"/>
</dbReference>
<dbReference type="GO" id="GO:0004672">
    <property type="term" value="F:protein kinase activity"/>
    <property type="evidence" value="ECO:0007669"/>
    <property type="project" value="InterPro"/>
</dbReference>
<feature type="region of interest" description="Disordered" evidence="1">
    <location>
        <begin position="487"/>
        <end position="521"/>
    </location>
</feature>
<dbReference type="SUPFAM" id="SSF56112">
    <property type="entry name" value="Protein kinase-like (PK-like)"/>
    <property type="match status" value="1"/>
</dbReference>
<dbReference type="SMART" id="SM00220">
    <property type="entry name" value="S_TKc"/>
    <property type="match status" value="1"/>
</dbReference>
<sequence>MQTHSPLPSPLPLGSRSSFLRTGNESFHSKLQEIDHEMIELEAARKASTYPPTSFGEREGFNHLTAGEHFWRNQQPFLETCGYQLRPRFHRDWIPSWFETKKDPAKCQDGQALKNPQIIDAFRVSDGTEVVLKQFLESDKQNELEVLRFLSTESLRINPRNHCVPVIEIINARYATGTLIVVMPKLQHLYHRQTKTVADVLEFFHQVIEGYEFLHGHAITHGDCSWKNILSSRDPKTCSGSNRNPLALIASIKSELRSKLVHRTSSTRYYLIDFGSSKRFRGEDVRLLSPPSKELLPEWQKGDPVAETNPFALDIFRIGQLFQTEFCDVYTNFKFLDNLIWDMIHPIPAKRPTIFQVARRFETETSRLSEEAKRRQLLNRNEHPLIHVLRGTRNLTRSVTHFRRRSTSRTPKIHITDYNPLVSDVEEQSATFIAGPRKTKSLLRRVGIRRGSQTIIPCQRIVSSSDLNKPLPLTPPEKLASYITNPVPGPITTQDKHSSTPHRQVSRKRVPGPSELEQPLQTSVEHHVRISIEHHVHRDSTIDTVTSPHHRRRTIRPDLINRDVRFASAMKTYGSSLRRRSHAHSYSS</sequence>
<protein>
    <recommendedName>
        <fullName evidence="2">Protein kinase domain-containing protein</fullName>
    </recommendedName>
</protein>
<dbReference type="Proteomes" id="UP001385951">
    <property type="component" value="Unassembled WGS sequence"/>
</dbReference>
<feature type="domain" description="Protein kinase" evidence="2">
    <location>
        <begin position="113"/>
        <end position="361"/>
    </location>
</feature>
<dbReference type="InterPro" id="IPR011009">
    <property type="entry name" value="Kinase-like_dom_sf"/>
</dbReference>
<evidence type="ECO:0000313" key="3">
    <source>
        <dbReference type="EMBL" id="KAK7692200.1"/>
    </source>
</evidence>
<proteinExistence type="predicted"/>
<reference evidence="3 4" key="1">
    <citation type="submission" date="2022-09" db="EMBL/GenBank/DDBJ databases">
        <authorList>
            <person name="Palmer J.M."/>
        </authorList>
    </citation>
    <scope>NUCLEOTIDE SEQUENCE [LARGE SCALE GENOMIC DNA]</scope>
    <source>
        <strain evidence="3 4">DSM 7382</strain>
    </source>
</reference>
<name>A0AAW0GSI3_9APHY</name>
<dbReference type="EMBL" id="JASBNA010000004">
    <property type="protein sequence ID" value="KAK7692200.1"/>
    <property type="molecule type" value="Genomic_DNA"/>
</dbReference>